<evidence type="ECO:0000256" key="1">
    <source>
        <dbReference type="ARBA" id="ARBA00001947"/>
    </source>
</evidence>
<comment type="caution">
    <text evidence="8">The sequence shown here is derived from an EMBL/GenBank/DDBJ whole genome shotgun (WGS) entry which is preliminary data.</text>
</comment>
<evidence type="ECO:0000256" key="4">
    <source>
        <dbReference type="ARBA" id="ARBA00022801"/>
    </source>
</evidence>
<reference evidence="8 9" key="1">
    <citation type="submission" date="2022-11" db="EMBL/GenBank/DDBJ databases">
        <title>The characterization of three novel Bacteroidetes species and genomic analysis of their roles in tidal elemental geochemical cycles.</title>
        <authorList>
            <person name="Ma K."/>
        </authorList>
    </citation>
    <scope>NUCLEOTIDE SEQUENCE [LARGE SCALE GENOMIC DNA]</scope>
    <source>
        <strain evidence="8 9">M17</strain>
    </source>
</reference>
<accession>A0ABT3RSC6</accession>
<dbReference type="PANTHER" id="PTHR22726:SF1">
    <property type="entry name" value="METALLOENDOPEPTIDASE OMA1, MITOCHONDRIAL"/>
    <property type="match status" value="1"/>
</dbReference>
<proteinExistence type="predicted"/>
<dbReference type="EMBL" id="JAPFQN010000005">
    <property type="protein sequence ID" value="MCX2744070.1"/>
    <property type="molecule type" value="Genomic_DNA"/>
</dbReference>
<dbReference type="InterPro" id="IPR001915">
    <property type="entry name" value="Peptidase_M48"/>
</dbReference>
<evidence type="ECO:0000313" key="8">
    <source>
        <dbReference type="EMBL" id="MCX2744070.1"/>
    </source>
</evidence>
<keyword evidence="4" id="KW-0378">Hydrolase</keyword>
<protein>
    <submittedName>
        <fullName evidence="8">M48 family metallopeptidase</fullName>
    </submittedName>
</protein>
<name>A0ABT3RSC6_9BACT</name>
<keyword evidence="2" id="KW-0645">Protease</keyword>
<keyword evidence="9" id="KW-1185">Reference proteome</keyword>
<evidence type="ECO:0000256" key="3">
    <source>
        <dbReference type="ARBA" id="ARBA00022723"/>
    </source>
</evidence>
<dbReference type="PANTHER" id="PTHR22726">
    <property type="entry name" value="METALLOENDOPEPTIDASE OMA1"/>
    <property type="match status" value="1"/>
</dbReference>
<dbReference type="Proteomes" id="UP001209885">
    <property type="component" value="Unassembled WGS sequence"/>
</dbReference>
<feature type="domain" description="Peptidase M48" evidence="7">
    <location>
        <begin position="95"/>
        <end position="169"/>
    </location>
</feature>
<comment type="cofactor">
    <cofactor evidence="1">
        <name>Zn(2+)</name>
        <dbReference type="ChEBI" id="CHEBI:29105"/>
    </cofactor>
</comment>
<dbReference type="CDD" id="cd07324">
    <property type="entry name" value="M48C_Oma1-like"/>
    <property type="match status" value="1"/>
</dbReference>
<organism evidence="8 9">
    <name type="scientific">Mangrovivirga halotolerans</name>
    <dbReference type="NCBI Taxonomy" id="2993936"/>
    <lineage>
        <taxon>Bacteria</taxon>
        <taxon>Pseudomonadati</taxon>
        <taxon>Bacteroidota</taxon>
        <taxon>Cytophagia</taxon>
        <taxon>Cytophagales</taxon>
        <taxon>Mangrovivirgaceae</taxon>
        <taxon>Mangrovivirga</taxon>
    </lineage>
</organism>
<evidence type="ECO:0000256" key="2">
    <source>
        <dbReference type="ARBA" id="ARBA00022670"/>
    </source>
</evidence>
<gene>
    <name evidence="8" type="ORF">OO013_09350</name>
</gene>
<dbReference type="Pfam" id="PF01435">
    <property type="entry name" value="Peptidase_M48"/>
    <property type="match status" value="1"/>
</dbReference>
<keyword evidence="5" id="KW-0862">Zinc</keyword>
<keyword evidence="3" id="KW-0479">Metal-binding</keyword>
<evidence type="ECO:0000259" key="7">
    <source>
        <dbReference type="Pfam" id="PF01435"/>
    </source>
</evidence>
<sequence>MNFLNKLLLTNFLLLLVSFDSNSQSIEKLEAKGAIPSDLLELPSLTYQKELESISESDSRKVRKEKENFYFNSNFILFDYLTSGKVLFNDPVTNYLNEILTNLLKENHPELLNEIRLYAVKSPVPNAFTTNNGMIFFNIGLLEKLNNEAEIAFILAHEVIHYKNKHVIDGYLESKEIEKGSGDYKKLTVKDQFLTKAKYSRERELEADELGFDIFLNSDYNISDPQNVYDILLTADQITSKTEYDINSLSSSTFVLTDEYFPDEKDLKVFEVSENYEDKEATHPNIKKRKERILSKIENSNIPDQENLYIVGEEKFKQVKMLSHKELVRQYLLNHQYTEAIFKADEFGKLYRDIDSVASQKMFVKALYGLAINHEEMRIQSDLFSIDYQRLYKTLRNIETIDLGLLAISHLIDYEEKYGRDEEIRLLIEDILKNMVYNHTLIKNYITGKSKLIDSKVKLTVGRIHSTEYGEEILEDVKDYIAFMELSTKQKNELYKNNKYKVKNSLIINPFYAKLKGRNKKKLDFEASEDFLVSLSGYIDEAAEPLDFKATVIDVYNLDKNDLEKFNDQALINEWLNEKLNNEEWFGISPIYSEVQPLREKYNTDYFTWIGTLDFKGRMDSPSYGGIVLTALYSVPMSAILLVEKIRPHSKTFYFSITFDLKSGKIVNEDAVYLDLKCNEPLIKSKIHNTFFKLKYGK</sequence>
<evidence type="ECO:0000256" key="6">
    <source>
        <dbReference type="ARBA" id="ARBA00023049"/>
    </source>
</evidence>
<dbReference type="InterPro" id="IPR051156">
    <property type="entry name" value="Mito/Outer_Membr_Metalloprot"/>
</dbReference>
<keyword evidence="6" id="KW-0482">Metalloprotease</keyword>
<dbReference type="RefSeq" id="WP_266056536.1">
    <property type="nucleotide sequence ID" value="NZ_JAPFQN010000005.1"/>
</dbReference>
<evidence type="ECO:0000313" key="9">
    <source>
        <dbReference type="Proteomes" id="UP001209885"/>
    </source>
</evidence>
<dbReference type="Gene3D" id="3.30.2010.10">
    <property type="entry name" value="Metalloproteases ('zincins'), catalytic domain"/>
    <property type="match status" value="1"/>
</dbReference>
<evidence type="ECO:0000256" key="5">
    <source>
        <dbReference type="ARBA" id="ARBA00022833"/>
    </source>
</evidence>